<sequence length="257" mass="28565">MTSRTPPPAPRARRSVEHARSYGPLLRLADRMAGRTDRRRAAPLGIEARRLPWPARLDATWRENDLRQLSATTDRLAPAIDGLHRAFGQVERLDRELAELEARAAVLPAPRSGSGGGEVHLSAEQVASRRAREHAAARAAASARADQVRARRADALDECVRLRSLLLEEIELAREVSDRLRWYYTRRLQTYARALRVAPADGTTPRPSPWEASEATWTGRPCPWLPDGLGARLRDADAPPSLTATPGPEQKEHTDVR</sequence>
<feature type="region of interest" description="Disordered" evidence="1">
    <location>
        <begin position="199"/>
        <end position="257"/>
    </location>
</feature>
<reference evidence="2" key="1">
    <citation type="submission" date="2024-06" db="EMBL/GenBank/DDBJ databases">
        <title>Complete genome sequence of the cellulolytic actinobacterium, Cellulosimicrobium ES-005.</title>
        <authorList>
            <person name="Matthews C.T."/>
            <person name="Underwood K.D."/>
            <person name="Ghanchi K.M."/>
            <person name="Fields S.D."/>
            <person name="Gardner S.G."/>
        </authorList>
    </citation>
    <scope>NUCLEOTIDE SEQUENCE</scope>
    <source>
        <strain evidence="2">ES-005</strain>
    </source>
</reference>
<dbReference type="EMBL" id="CP159290">
    <property type="protein sequence ID" value="XCH30680.1"/>
    <property type="molecule type" value="Genomic_DNA"/>
</dbReference>
<gene>
    <name evidence="2" type="ORF">ABRQ22_03075</name>
</gene>
<protein>
    <submittedName>
        <fullName evidence="2">Uncharacterized protein</fullName>
    </submittedName>
</protein>
<dbReference type="RefSeq" id="WP_353708533.1">
    <property type="nucleotide sequence ID" value="NZ_CP159290.1"/>
</dbReference>
<feature type="region of interest" description="Disordered" evidence="1">
    <location>
        <begin position="1"/>
        <end position="20"/>
    </location>
</feature>
<feature type="compositionally biased region" description="Pro residues" evidence="1">
    <location>
        <begin position="1"/>
        <end position="10"/>
    </location>
</feature>
<evidence type="ECO:0000256" key="1">
    <source>
        <dbReference type="SAM" id="MobiDB-lite"/>
    </source>
</evidence>
<dbReference type="AlphaFoldDB" id="A0AAU8G238"/>
<name>A0AAU8G238_9MICO</name>
<organism evidence="2">
    <name type="scientific">Cellulosimicrobium sp. ES-005</name>
    <dbReference type="NCBI Taxonomy" id="3163031"/>
    <lineage>
        <taxon>Bacteria</taxon>
        <taxon>Bacillati</taxon>
        <taxon>Actinomycetota</taxon>
        <taxon>Actinomycetes</taxon>
        <taxon>Micrococcales</taxon>
        <taxon>Promicromonosporaceae</taxon>
        <taxon>Cellulosimicrobium</taxon>
    </lineage>
</organism>
<evidence type="ECO:0000313" key="2">
    <source>
        <dbReference type="EMBL" id="XCH30680.1"/>
    </source>
</evidence>
<accession>A0AAU8G238</accession>
<proteinExistence type="predicted"/>